<evidence type="ECO:0000313" key="3">
    <source>
        <dbReference type="EMBL" id="KAK3947675.1"/>
    </source>
</evidence>
<sequence>MKLAFTLAASAFLATVPVTALPITPNTAIIKTDTAIVSPATVSNTIHPTTTTVGLQPETLEPADETDPDVDEEVESDESDEADYSASDYEDYVTTEHVSDDDASSHNRATPGHRGIKCTNEHEFPYCHDTRNTKRHVSAGQAEGGLAPLTKAARAEDYGYTCANVKAKMVCKNNNGVIECDCLQPMEPAIPDEKVEGGYRCQSGITNVPVRCYSGSIYSASKKCWCYPPAEKAIKKPAKKRDVTSESDSQATEVHNIISSVVDRRSGFHIGGPGYHCENKEAKMECPVARICGCVVTDKDGKQRLDGWPVKDDKRKRRDLDSDSVEPESDFEIKSKRDLLQFDVSVMLPGDVVKALTPKKRDLQVKREVEEEHFLEASMLKAGRDANGQDHELFARKNMGYGTRPVECKETGDIAGFCLISGYCYCLQCQLFPDNCAFMQRKGVGNSKKRKRDLALTDSLDGANPPLEARTFASETNTNPGQIPKYTMKITSQVIKNTKPISFTCGSTNGGFCFEDGCYCVQCAIGLNDCRFKLVRSRSKRGGGGNHNLQDRDLDGLLTIDDGGGMDHEERIFGNEKRGGGSGLHRTSPPFGRPVTVGRRSAMAKAMPMPDNQAILDKRNKGFDCTNALGAFCFTDDECFCLRYKKFPRAGCRFEARKFFRNTKIKRDSDDGVTASSEGEDIKSEVVDVVAPPPITPTITSTSVLSNTSVLLATATAATFTSNPDDVANRNGHNPEFNIFARSKRGDGYKPDSAVKETLQKEKRSPFYGMHHAIPSSKVVKAPGANDMEYEGGVDKLKARDQASGAGSACTLEGVWNCIDGKSYQKCAAGVWTPIMLLAAGTTCAVGSSTSPLNITATVVGKKMRRLTNSNTIAPPAVGHDDESKVVAVPTERKVGRSLEQEGQEGQDEGTHRVAIPGAWGG</sequence>
<feature type="region of interest" description="Disordered" evidence="1">
    <location>
        <begin position="455"/>
        <end position="480"/>
    </location>
</feature>
<evidence type="ECO:0000256" key="1">
    <source>
        <dbReference type="SAM" id="MobiDB-lite"/>
    </source>
</evidence>
<evidence type="ECO:0000313" key="4">
    <source>
        <dbReference type="Proteomes" id="UP001303222"/>
    </source>
</evidence>
<dbReference type="EMBL" id="MU859324">
    <property type="protein sequence ID" value="KAK3947675.1"/>
    <property type="molecule type" value="Genomic_DNA"/>
</dbReference>
<organism evidence="3 4">
    <name type="scientific">Pseudoneurospora amorphoporcata</name>
    <dbReference type="NCBI Taxonomy" id="241081"/>
    <lineage>
        <taxon>Eukaryota</taxon>
        <taxon>Fungi</taxon>
        <taxon>Dikarya</taxon>
        <taxon>Ascomycota</taxon>
        <taxon>Pezizomycotina</taxon>
        <taxon>Sordariomycetes</taxon>
        <taxon>Sordariomycetidae</taxon>
        <taxon>Sordariales</taxon>
        <taxon>Sordariaceae</taxon>
        <taxon>Pseudoneurospora</taxon>
    </lineage>
</organism>
<keyword evidence="4" id="KW-1185">Reference proteome</keyword>
<feature type="signal peptide" evidence="2">
    <location>
        <begin position="1"/>
        <end position="20"/>
    </location>
</feature>
<dbReference type="PANTHER" id="PTHR36182">
    <property type="entry name" value="PROTEIN, PUTATIVE (AFU_ORTHOLOGUE AFUA_6G10930)-RELATED"/>
    <property type="match status" value="1"/>
</dbReference>
<gene>
    <name evidence="3" type="ORF">QBC32DRAFT_223660</name>
</gene>
<keyword evidence="2" id="KW-0732">Signal</keyword>
<protein>
    <submittedName>
        <fullName evidence="3">Uncharacterized protein</fullName>
    </submittedName>
</protein>
<evidence type="ECO:0000256" key="2">
    <source>
        <dbReference type="SAM" id="SignalP"/>
    </source>
</evidence>
<dbReference type="Proteomes" id="UP001303222">
    <property type="component" value="Unassembled WGS sequence"/>
</dbReference>
<feature type="region of interest" description="Disordered" evidence="1">
    <location>
        <begin position="308"/>
        <end position="328"/>
    </location>
</feature>
<feature type="compositionally biased region" description="Basic and acidic residues" evidence="1">
    <location>
        <begin position="308"/>
        <end position="321"/>
    </location>
</feature>
<name>A0AAN6SBL9_9PEZI</name>
<feature type="region of interest" description="Disordered" evidence="1">
    <location>
        <begin position="47"/>
        <end position="116"/>
    </location>
</feature>
<accession>A0AAN6SBL9</accession>
<reference evidence="3" key="1">
    <citation type="journal article" date="2023" name="Mol. Phylogenet. Evol.">
        <title>Genome-scale phylogeny and comparative genomics of the fungal order Sordariales.</title>
        <authorList>
            <person name="Hensen N."/>
            <person name="Bonometti L."/>
            <person name="Westerberg I."/>
            <person name="Brannstrom I.O."/>
            <person name="Guillou S."/>
            <person name="Cros-Aarteil S."/>
            <person name="Calhoun S."/>
            <person name="Haridas S."/>
            <person name="Kuo A."/>
            <person name="Mondo S."/>
            <person name="Pangilinan J."/>
            <person name="Riley R."/>
            <person name="LaButti K."/>
            <person name="Andreopoulos B."/>
            <person name="Lipzen A."/>
            <person name="Chen C."/>
            <person name="Yan M."/>
            <person name="Daum C."/>
            <person name="Ng V."/>
            <person name="Clum A."/>
            <person name="Steindorff A."/>
            <person name="Ohm R.A."/>
            <person name="Martin F."/>
            <person name="Silar P."/>
            <person name="Natvig D.O."/>
            <person name="Lalanne C."/>
            <person name="Gautier V."/>
            <person name="Ament-Velasquez S.L."/>
            <person name="Kruys A."/>
            <person name="Hutchinson M.I."/>
            <person name="Powell A.J."/>
            <person name="Barry K."/>
            <person name="Miller A.N."/>
            <person name="Grigoriev I.V."/>
            <person name="Debuchy R."/>
            <person name="Gladieux P."/>
            <person name="Hiltunen Thoren M."/>
            <person name="Johannesson H."/>
        </authorList>
    </citation>
    <scope>NUCLEOTIDE SEQUENCE</scope>
    <source>
        <strain evidence="3">CBS 626.80</strain>
    </source>
</reference>
<feature type="compositionally biased region" description="Acidic residues" evidence="1">
    <location>
        <begin position="61"/>
        <end position="93"/>
    </location>
</feature>
<comment type="caution">
    <text evidence="3">The sequence shown here is derived from an EMBL/GenBank/DDBJ whole genome shotgun (WGS) entry which is preliminary data.</text>
</comment>
<feature type="region of interest" description="Disordered" evidence="1">
    <location>
        <begin position="894"/>
        <end position="922"/>
    </location>
</feature>
<proteinExistence type="predicted"/>
<feature type="region of interest" description="Disordered" evidence="1">
    <location>
        <begin position="574"/>
        <end position="594"/>
    </location>
</feature>
<dbReference type="PANTHER" id="PTHR36182:SF2">
    <property type="entry name" value="LYTIC POLYSACCHARIDE MONOOXYGENASE"/>
    <property type="match status" value="1"/>
</dbReference>
<feature type="chain" id="PRO_5042921154" evidence="2">
    <location>
        <begin position="21"/>
        <end position="922"/>
    </location>
</feature>
<dbReference type="AlphaFoldDB" id="A0AAN6SBL9"/>
<reference evidence="3" key="2">
    <citation type="submission" date="2023-06" db="EMBL/GenBank/DDBJ databases">
        <authorList>
            <consortium name="Lawrence Berkeley National Laboratory"/>
            <person name="Mondo S.J."/>
            <person name="Hensen N."/>
            <person name="Bonometti L."/>
            <person name="Westerberg I."/>
            <person name="Brannstrom I.O."/>
            <person name="Guillou S."/>
            <person name="Cros-Aarteil S."/>
            <person name="Calhoun S."/>
            <person name="Haridas S."/>
            <person name="Kuo A."/>
            <person name="Pangilinan J."/>
            <person name="Riley R."/>
            <person name="Labutti K."/>
            <person name="Andreopoulos B."/>
            <person name="Lipzen A."/>
            <person name="Chen C."/>
            <person name="Yanf M."/>
            <person name="Daum C."/>
            <person name="Ng V."/>
            <person name="Clum A."/>
            <person name="Steindorff A."/>
            <person name="Ohm R."/>
            <person name="Martin F."/>
            <person name="Silar P."/>
            <person name="Natvig D."/>
            <person name="Lalanne C."/>
            <person name="Gautier V."/>
            <person name="Ament-Velasquez S.L."/>
            <person name="Kruys A."/>
            <person name="Hutchinson M.I."/>
            <person name="Powell A.J."/>
            <person name="Barry K."/>
            <person name="Miller A.N."/>
            <person name="Grigoriev I.V."/>
            <person name="Debuchy R."/>
            <person name="Gladieux P."/>
            <person name="Thoren M.H."/>
            <person name="Johannesson H."/>
        </authorList>
    </citation>
    <scope>NUCLEOTIDE SEQUENCE</scope>
    <source>
        <strain evidence="3">CBS 626.80</strain>
    </source>
</reference>